<dbReference type="GO" id="GO:0008654">
    <property type="term" value="P:phospholipid biosynthetic process"/>
    <property type="evidence" value="ECO:0007669"/>
    <property type="project" value="UniProtKB-KW"/>
</dbReference>
<dbReference type="GO" id="GO:0005524">
    <property type="term" value="F:ATP binding"/>
    <property type="evidence" value="ECO:0007669"/>
    <property type="project" value="UniProtKB-KW"/>
</dbReference>
<dbReference type="Pfam" id="PF01219">
    <property type="entry name" value="DAGK_prokar"/>
    <property type="match status" value="1"/>
</dbReference>
<gene>
    <name evidence="20" type="ORF">EDD78_102363</name>
</gene>
<evidence type="ECO:0000256" key="6">
    <source>
        <dbReference type="ARBA" id="ARBA00022692"/>
    </source>
</evidence>
<dbReference type="RefSeq" id="WP_132084091.1">
    <property type="nucleotide sequence ID" value="NZ_SLUK01000002.1"/>
</dbReference>
<keyword evidence="21" id="KW-1185">Reference proteome</keyword>
<dbReference type="CDD" id="cd14265">
    <property type="entry name" value="UDPK_IM_like"/>
    <property type="match status" value="1"/>
</dbReference>
<dbReference type="AlphaFoldDB" id="A0A9X8UL04"/>
<feature type="binding site" evidence="18">
    <location>
        <position position="74"/>
    </location>
    <ligand>
        <name>a divalent metal cation</name>
        <dbReference type="ChEBI" id="CHEBI:60240"/>
    </ligand>
</feature>
<keyword evidence="18" id="KW-0460">Magnesium</keyword>
<organism evidence="20 21">
    <name type="scientific">Harryflintia acetispora</name>
    <dbReference type="NCBI Taxonomy" id="1849041"/>
    <lineage>
        <taxon>Bacteria</taxon>
        <taxon>Bacillati</taxon>
        <taxon>Bacillota</taxon>
        <taxon>Clostridia</taxon>
        <taxon>Eubacteriales</taxon>
        <taxon>Oscillospiraceae</taxon>
        <taxon>Harryflintia</taxon>
    </lineage>
</organism>
<dbReference type="PANTHER" id="PTHR34299:SF1">
    <property type="entry name" value="DIACYLGLYCEROL KINASE"/>
    <property type="match status" value="1"/>
</dbReference>
<feature type="binding site" evidence="16">
    <location>
        <position position="67"/>
    </location>
    <ligand>
        <name>substrate</name>
    </ligand>
</feature>
<protein>
    <submittedName>
        <fullName evidence="20">Diacylglycerol kinase (ATP)</fullName>
    </submittedName>
</protein>
<feature type="binding site" evidence="17">
    <location>
        <begin position="92"/>
        <end position="93"/>
    </location>
    <ligand>
        <name>ATP</name>
        <dbReference type="ChEBI" id="CHEBI:30616"/>
    </ligand>
</feature>
<keyword evidence="8 20" id="KW-0418">Kinase</keyword>
<evidence type="ECO:0000256" key="3">
    <source>
        <dbReference type="ARBA" id="ARBA00022475"/>
    </source>
</evidence>
<feature type="active site" description="Proton acceptor" evidence="15">
    <location>
        <position position="67"/>
    </location>
</feature>
<feature type="transmembrane region" description="Helical" evidence="19">
    <location>
        <begin position="94"/>
        <end position="114"/>
    </location>
</feature>
<evidence type="ECO:0000256" key="19">
    <source>
        <dbReference type="SAM" id="Phobius"/>
    </source>
</evidence>
<evidence type="ECO:0000256" key="17">
    <source>
        <dbReference type="PIRSR" id="PIRSR600829-3"/>
    </source>
</evidence>
<keyword evidence="9 17" id="KW-0067">ATP-binding</keyword>
<feature type="binding site" evidence="17">
    <location>
        <position position="74"/>
    </location>
    <ligand>
        <name>ATP</name>
        <dbReference type="ChEBI" id="CHEBI:30616"/>
    </ligand>
</feature>
<evidence type="ECO:0000256" key="15">
    <source>
        <dbReference type="PIRSR" id="PIRSR600829-1"/>
    </source>
</evidence>
<proteinExistence type="inferred from homology"/>
<keyword evidence="14" id="KW-1208">Phospholipid metabolism</keyword>
<reference evidence="20 21" key="1">
    <citation type="submission" date="2019-03" db="EMBL/GenBank/DDBJ databases">
        <title>Genomic Encyclopedia of Type Strains, Phase IV (KMG-IV): sequencing the most valuable type-strain genomes for metagenomic binning, comparative biology and taxonomic classification.</title>
        <authorList>
            <person name="Goeker M."/>
        </authorList>
    </citation>
    <scope>NUCLEOTIDE SEQUENCE [LARGE SCALE GENOMIC DNA]</scope>
    <source>
        <strain evidence="20 21">DSM 100433</strain>
    </source>
</reference>
<keyword evidence="10 19" id="KW-1133">Transmembrane helix</keyword>
<keyword evidence="3" id="KW-1003">Cell membrane</keyword>
<dbReference type="EMBL" id="SLUK01000002">
    <property type="protein sequence ID" value="TCL44737.1"/>
    <property type="molecule type" value="Genomic_DNA"/>
</dbReference>
<dbReference type="InterPro" id="IPR036259">
    <property type="entry name" value="MFS_trans_sf"/>
</dbReference>
<feature type="transmembrane region" description="Helical" evidence="19">
    <location>
        <begin position="134"/>
        <end position="152"/>
    </location>
</feature>
<evidence type="ECO:0000256" key="8">
    <source>
        <dbReference type="ARBA" id="ARBA00022777"/>
    </source>
</evidence>
<evidence type="ECO:0000256" key="11">
    <source>
        <dbReference type="ARBA" id="ARBA00023098"/>
    </source>
</evidence>
<evidence type="ECO:0000256" key="13">
    <source>
        <dbReference type="ARBA" id="ARBA00023209"/>
    </source>
</evidence>
<keyword evidence="13" id="KW-0594">Phospholipid biosynthesis</keyword>
<keyword evidence="5" id="KW-0808">Transferase</keyword>
<feature type="transmembrane region" description="Helical" evidence="19">
    <location>
        <begin position="29"/>
        <end position="48"/>
    </location>
</feature>
<sequence length="165" mass="17681">MSRPIRSLLGSFKVAFYGIRYCIANERNMRIHLSIALGVVFLCAFYSFSAAQYALIVLLFCMVIAAEMLNTAIETVVNLLSPGYNHLAKLAKDIAAGAVLICAVGAAVIGLILFCDPGGIGRLLAVMGAHPVLFFGGAIGYLLLAAAFIFVPEQKQNPRQGKKDE</sequence>
<keyword evidence="6 19" id="KW-0812">Transmembrane</keyword>
<keyword evidence="7 17" id="KW-0547">Nucleotide-binding</keyword>
<dbReference type="Gene3D" id="1.10.287.3610">
    <property type="match status" value="1"/>
</dbReference>
<keyword evidence="12 19" id="KW-0472">Membrane</keyword>
<comment type="cofactor">
    <cofactor evidence="18">
        <name>Mg(2+)</name>
        <dbReference type="ChEBI" id="CHEBI:18420"/>
    </cofactor>
    <text evidence="18">Mn(2+), Zn(2+), Cd(2+) and Co(2+) support activity to lesser extents.</text>
</comment>
<comment type="similarity">
    <text evidence="2">Belongs to the bacterial diacylglycerol kinase family.</text>
</comment>
<evidence type="ECO:0000256" key="12">
    <source>
        <dbReference type="ARBA" id="ARBA00023136"/>
    </source>
</evidence>
<comment type="subcellular location">
    <subcellularLocation>
        <location evidence="1">Cell membrane</location>
        <topology evidence="1">Multi-pass membrane protein</topology>
    </subcellularLocation>
</comment>
<evidence type="ECO:0000256" key="4">
    <source>
        <dbReference type="ARBA" id="ARBA00022516"/>
    </source>
</evidence>
<accession>A0A9X8UL04</accession>
<evidence type="ECO:0000313" key="20">
    <source>
        <dbReference type="EMBL" id="TCL44737.1"/>
    </source>
</evidence>
<dbReference type="InterPro" id="IPR033717">
    <property type="entry name" value="UDPK"/>
</dbReference>
<feature type="binding site" evidence="17">
    <location>
        <position position="26"/>
    </location>
    <ligand>
        <name>ATP</name>
        <dbReference type="ChEBI" id="CHEBI:30616"/>
    </ligand>
</feature>
<evidence type="ECO:0000256" key="1">
    <source>
        <dbReference type="ARBA" id="ARBA00004651"/>
    </source>
</evidence>
<keyword evidence="18" id="KW-0479">Metal-binding</keyword>
<evidence type="ECO:0000256" key="7">
    <source>
        <dbReference type="ARBA" id="ARBA00022741"/>
    </source>
</evidence>
<evidence type="ECO:0000256" key="14">
    <source>
        <dbReference type="ARBA" id="ARBA00023264"/>
    </source>
</evidence>
<dbReference type="GO" id="GO:0005886">
    <property type="term" value="C:plasma membrane"/>
    <property type="evidence" value="ECO:0007669"/>
    <property type="project" value="UniProtKB-SubCell"/>
</dbReference>
<dbReference type="InterPro" id="IPR000829">
    <property type="entry name" value="DAGK"/>
</dbReference>
<feature type="transmembrane region" description="Helical" evidence="19">
    <location>
        <begin position="54"/>
        <end position="73"/>
    </location>
</feature>
<evidence type="ECO:0000313" key="21">
    <source>
        <dbReference type="Proteomes" id="UP000294682"/>
    </source>
</evidence>
<evidence type="ECO:0000256" key="18">
    <source>
        <dbReference type="PIRSR" id="PIRSR600829-4"/>
    </source>
</evidence>
<keyword evidence="11" id="KW-0443">Lipid metabolism</keyword>
<dbReference type="PANTHER" id="PTHR34299">
    <property type="entry name" value="DIACYLGLYCEROL KINASE"/>
    <property type="match status" value="1"/>
</dbReference>
<evidence type="ECO:0000256" key="5">
    <source>
        <dbReference type="ARBA" id="ARBA00022679"/>
    </source>
</evidence>
<dbReference type="Proteomes" id="UP000294682">
    <property type="component" value="Unassembled WGS sequence"/>
</dbReference>
<evidence type="ECO:0000256" key="10">
    <source>
        <dbReference type="ARBA" id="ARBA00022989"/>
    </source>
</evidence>
<keyword evidence="4" id="KW-0444">Lipid biosynthesis</keyword>
<name>A0A9X8UL04_9FIRM</name>
<feature type="binding site" evidence="18">
    <location>
        <position position="26"/>
    </location>
    <ligand>
        <name>a divalent metal cation</name>
        <dbReference type="ChEBI" id="CHEBI:60240"/>
    </ligand>
</feature>
<dbReference type="SUPFAM" id="SSF103473">
    <property type="entry name" value="MFS general substrate transporter"/>
    <property type="match status" value="1"/>
</dbReference>
<dbReference type="GO" id="GO:0016301">
    <property type="term" value="F:kinase activity"/>
    <property type="evidence" value="ECO:0007669"/>
    <property type="project" value="UniProtKB-KW"/>
</dbReference>
<dbReference type="GO" id="GO:0046872">
    <property type="term" value="F:metal ion binding"/>
    <property type="evidence" value="ECO:0007669"/>
    <property type="project" value="UniProtKB-KW"/>
</dbReference>
<evidence type="ECO:0000256" key="9">
    <source>
        <dbReference type="ARBA" id="ARBA00022840"/>
    </source>
</evidence>
<evidence type="ECO:0000256" key="2">
    <source>
        <dbReference type="ARBA" id="ARBA00005967"/>
    </source>
</evidence>
<dbReference type="InterPro" id="IPR036945">
    <property type="entry name" value="DAGK_sf"/>
</dbReference>
<comment type="caution">
    <text evidence="20">The sequence shown here is derived from an EMBL/GenBank/DDBJ whole genome shotgun (WGS) entry which is preliminary data.</text>
</comment>
<evidence type="ECO:0000256" key="16">
    <source>
        <dbReference type="PIRSR" id="PIRSR600829-2"/>
    </source>
</evidence>